<dbReference type="SUPFAM" id="SSF55008">
    <property type="entry name" value="HMA, heavy metal-associated domain"/>
    <property type="match status" value="1"/>
</dbReference>
<dbReference type="EMBL" id="VUMO01000004">
    <property type="protein sequence ID" value="MSS19681.1"/>
    <property type="molecule type" value="Genomic_DNA"/>
</dbReference>
<dbReference type="AlphaFoldDB" id="A0A7X2NFJ9"/>
<dbReference type="GO" id="GO:0046872">
    <property type="term" value="F:metal ion binding"/>
    <property type="evidence" value="ECO:0007669"/>
    <property type="project" value="InterPro"/>
</dbReference>
<dbReference type="Pfam" id="PF00403">
    <property type="entry name" value="HMA"/>
    <property type="match status" value="1"/>
</dbReference>
<keyword evidence="3" id="KW-1185">Reference proteome</keyword>
<evidence type="ECO:0000313" key="3">
    <source>
        <dbReference type="Proteomes" id="UP000461754"/>
    </source>
</evidence>
<organism evidence="2 3">
    <name type="scientific">Pseudoramibacter porci</name>
    <dbReference type="NCBI Taxonomy" id="2606631"/>
    <lineage>
        <taxon>Bacteria</taxon>
        <taxon>Bacillati</taxon>
        <taxon>Bacillota</taxon>
        <taxon>Clostridia</taxon>
        <taxon>Eubacteriales</taxon>
        <taxon>Eubacteriaceae</taxon>
        <taxon>Pseudoramibacter</taxon>
    </lineage>
</organism>
<dbReference type="InterPro" id="IPR036163">
    <property type="entry name" value="HMA_dom_sf"/>
</dbReference>
<reference evidence="2 3" key="1">
    <citation type="submission" date="2019-08" db="EMBL/GenBank/DDBJ databases">
        <title>In-depth cultivation of the pig gut microbiome towards novel bacterial diversity and tailored functional studies.</title>
        <authorList>
            <person name="Wylensek D."/>
            <person name="Hitch T.C.A."/>
            <person name="Clavel T."/>
        </authorList>
    </citation>
    <scope>NUCLEOTIDE SEQUENCE [LARGE SCALE GENOMIC DNA]</scope>
    <source>
        <strain evidence="2 3">RF-744-FAT-4</strain>
    </source>
</reference>
<dbReference type="PROSITE" id="PS50846">
    <property type="entry name" value="HMA_2"/>
    <property type="match status" value="1"/>
</dbReference>
<dbReference type="Proteomes" id="UP000461754">
    <property type="component" value="Unassembled WGS sequence"/>
</dbReference>
<gene>
    <name evidence="2" type="ORF">FYJ52_04580</name>
</gene>
<evidence type="ECO:0000259" key="1">
    <source>
        <dbReference type="PROSITE" id="PS50846"/>
    </source>
</evidence>
<comment type="caution">
    <text evidence="2">The sequence shown here is derived from an EMBL/GenBank/DDBJ whole genome shotgun (WGS) entry which is preliminary data.</text>
</comment>
<sequence length="79" mass="9161">MRKNRRVNMITETIKIEGMMCEHCEATVKKALENIPEVEQAQVDHQKGTAVVMLNKEIDDVQLKKVIEDKDYTVLGFER</sequence>
<protein>
    <submittedName>
        <fullName evidence="2">Heavy-metal-associated domain-containing protein</fullName>
    </submittedName>
</protein>
<dbReference type="CDD" id="cd00371">
    <property type="entry name" value="HMA"/>
    <property type="match status" value="1"/>
</dbReference>
<dbReference type="Gene3D" id="3.30.70.100">
    <property type="match status" value="1"/>
</dbReference>
<dbReference type="InterPro" id="IPR006121">
    <property type="entry name" value="HMA_dom"/>
</dbReference>
<name>A0A7X2NFJ9_9FIRM</name>
<evidence type="ECO:0000313" key="2">
    <source>
        <dbReference type="EMBL" id="MSS19681.1"/>
    </source>
</evidence>
<proteinExistence type="predicted"/>
<accession>A0A7X2NFJ9</accession>
<feature type="domain" description="HMA" evidence="1">
    <location>
        <begin position="10"/>
        <end position="75"/>
    </location>
</feature>